<name>A0A3S3AKW1_9NOCA</name>
<dbReference type="EMBL" id="RKLO01000003">
    <property type="protein sequence ID" value="RVW03091.1"/>
    <property type="molecule type" value="Genomic_DNA"/>
</dbReference>
<dbReference type="RefSeq" id="WP_127952500.1">
    <property type="nucleotide sequence ID" value="NZ_RKLO01000003.1"/>
</dbReference>
<proteinExistence type="predicted"/>
<evidence type="ECO:0000313" key="2">
    <source>
        <dbReference type="Proteomes" id="UP000283479"/>
    </source>
</evidence>
<protein>
    <submittedName>
        <fullName evidence="1">Uncharacterized protein</fullName>
    </submittedName>
</protein>
<accession>A0A3S3AKW1</accession>
<dbReference type="AlphaFoldDB" id="A0A3S3AKW1"/>
<evidence type="ECO:0000313" key="1">
    <source>
        <dbReference type="EMBL" id="RVW03091.1"/>
    </source>
</evidence>
<organism evidence="1 2">
    <name type="scientific">Rhodococcus xishaensis</name>
    <dbReference type="NCBI Taxonomy" id="2487364"/>
    <lineage>
        <taxon>Bacteria</taxon>
        <taxon>Bacillati</taxon>
        <taxon>Actinomycetota</taxon>
        <taxon>Actinomycetes</taxon>
        <taxon>Mycobacteriales</taxon>
        <taxon>Nocardiaceae</taxon>
        <taxon>Rhodococcus</taxon>
    </lineage>
</organism>
<reference evidence="1 2" key="1">
    <citation type="submission" date="2018-11" db="EMBL/GenBank/DDBJ databases">
        <title>Rhodococcus spongicola sp. nov. and Rhodococcus xishaensis sp. nov. from marine sponges.</title>
        <authorList>
            <person name="Li L."/>
            <person name="Lin H.W."/>
        </authorList>
    </citation>
    <scope>NUCLEOTIDE SEQUENCE [LARGE SCALE GENOMIC DNA]</scope>
    <source>
        <strain evidence="1 2">LHW51113</strain>
    </source>
</reference>
<sequence>MTIMLQVFEQVYSPTTPWQHRKIAFIDADHIVAMRLDGQSGVWLDVTKQGESHRLATTRSAAEACYFLLSVFGKIAECQQKGGSWIIGHDGFDAATIHAAKFPLS</sequence>
<comment type="caution">
    <text evidence="1">The sequence shown here is derived from an EMBL/GenBank/DDBJ whole genome shotgun (WGS) entry which is preliminary data.</text>
</comment>
<dbReference type="OrthoDB" id="4548520at2"/>
<gene>
    <name evidence="1" type="ORF">EGT50_07790</name>
</gene>
<dbReference type="Proteomes" id="UP000283479">
    <property type="component" value="Unassembled WGS sequence"/>
</dbReference>
<keyword evidence="2" id="KW-1185">Reference proteome</keyword>